<comment type="similarity">
    <text evidence="1 2">Belongs to the BCP1 family.</text>
</comment>
<dbReference type="AlphaFoldDB" id="A0AAW1U9X3"/>
<evidence type="ECO:0000256" key="2">
    <source>
        <dbReference type="PIRNR" id="PIRNR028983"/>
    </source>
</evidence>
<dbReference type="Proteomes" id="UP001431783">
    <property type="component" value="Unassembled WGS sequence"/>
</dbReference>
<dbReference type="InterPro" id="IPR025602">
    <property type="entry name" value="BCP1_family"/>
</dbReference>
<evidence type="ECO:0000256" key="3">
    <source>
        <dbReference type="SAM" id="MobiDB-lite"/>
    </source>
</evidence>
<dbReference type="PANTHER" id="PTHR13261">
    <property type="entry name" value="BRCA2 AND CDKN1A INTERACTING PROTEIN"/>
    <property type="match status" value="1"/>
</dbReference>
<organism evidence="4 5">
    <name type="scientific">Henosepilachna vigintioctopunctata</name>
    <dbReference type="NCBI Taxonomy" id="420089"/>
    <lineage>
        <taxon>Eukaryota</taxon>
        <taxon>Metazoa</taxon>
        <taxon>Ecdysozoa</taxon>
        <taxon>Arthropoda</taxon>
        <taxon>Hexapoda</taxon>
        <taxon>Insecta</taxon>
        <taxon>Pterygota</taxon>
        <taxon>Neoptera</taxon>
        <taxon>Endopterygota</taxon>
        <taxon>Coleoptera</taxon>
        <taxon>Polyphaga</taxon>
        <taxon>Cucujiformia</taxon>
        <taxon>Coccinelloidea</taxon>
        <taxon>Coccinellidae</taxon>
        <taxon>Epilachninae</taxon>
        <taxon>Epilachnini</taxon>
        <taxon>Henosepilachna</taxon>
    </lineage>
</organism>
<dbReference type="PIRSF" id="PIRSF028983">
    <property type="entry name" value="BCP1"/>
    <property type="match status" value="1"/>
</dbReference>
<keyword evidence="5" id="KW-1185">Reference proteome</keyword>
<evidence type="ECO:0000313" key="5">
    <source>
        <dbReference type="Proteomes" id="UP001431783"/>
    </source>
</evidence>
<proteinExistence type="inferred from homology"/>
<evidence type="ECO:0000313" key="4">
    <source>
        <dbReference type="EMBL" id="KAK9880436.1"/>
    </source>
</evidence>
<comment type="caution">
    <text evidence="4">The sequence shown here is derived from an EMBL/GenBank/DDBJ whole genome shotgun (WGS) entry which is preliminary data.</text>
</comment>
<dbReference type="Pfam" id="PF13862">
    <property type="entry name" value="BCCIP"/>
    <property type="match status" value="1"/>
</dbReference>
<sequence>MGSKKRKISKNADAEQHMDESYSSEDNCSDENFSEEIQATFEGRNLEDFDIHGIKQLLEQTFVKAHIDISQLADMLINQNGIGSVLKQVSDDEQEINEVEDDDDFNVIYGVTSVLNLSAFRETPCIQQIVSLLKEQVKTYGNEATQKKFHDVLNKNEKIGLLINERFLNIPAAISAPMLSSLQKEIGQIKKRNLSYDFQHYILICKTYSSKKDKGETSFCNDEECIFATYAECSFEYSVEKLAVAGTWKSGDAEVTPFRKVLLFSADKLDDIITQIKNFVQS</sequence>
<accession>A0AAW1U9X3</accession>
<feature type="compositionally biased region" description="Basic and acidic residues" evidence="3">
    <location>
        <begin position="10"/>
        <end position="20"/>
    </location>
</feature>
<feature type="region of interest" description="Disordered" evidence="3">
    <location>
        <begin position="1"/>
        <end position="30"/>
    </location>
</feature>
<gene>
    <name evidence="4" type="ORF">WA026_011683</name>
</gene>
<protein>
    <recommendedName>
        <fullName evidence="2">Protein BCCIP homolog</fullName>
    </recommendedName>
</protein>
<evidence type="ECO:0000256" key="1">
    <source>
        <dbReference type="ARBA" id="ARBA00006781"/>
    </source>
</evidence>
<name>A0AAW1U9X3_9CUCU</name>
<dbReference type="EMBL" id="JARQZJ010000065">
    <property type="protein sequence ID" value="KAK9880436.1"/>
    <property type="molecule type" value="Genomic_DNA"/>
</dbReference>
<reference evidence="4 5" key="1">
    <citation type="submission" date="2023-03" db="EMBL/GenBank/DDBJ databases">
        <title>Genome insight into feeding habits of ladybird beetles.</title>
        <authorList>
            <person name="Li H.-S."/>
            <person name="Huang Y.-H."/>
            <person name="Pang H."/>
        </authorList>
    </citation>
    <scope>NUCLEOTIDE SEQUENCE [LARGE SCALE GENOMIC DNA]</scope>
    <source>
        <strain evidence="4">SYSU_2023b</strain>
        <tissue evidence="4">Whole body</tissue>
    </source>
</reference>
<dbReference type="GO" id="GO:0005634">
    <property type="term" value="C:nucleus"/>
    <property type="evidence" value="ECO:0007669"/>
    <property type="project" value="TreeGrafter"/>
</dbReference>
<dbReference type="PANTHER" id="PTHR13261:SF0">
    <property type="entry name" value="BRCA2 AND CDKN1A-INTERACTING PROTEIN"/>
    <property type="match status" value="1"/>
</dbReference>